<accession>A0AA86S7P2</accession>
<protein>
    <submittedName>
        <fullName evidence="1">Uncharacterized protein</fullName>
    </submittedName>
</protein>
<keyword evidence="2" id="KW-1185">Reference proteome</keyword>
<dbReference type="EMBL" id="OY731399">
    <property type="protein sequence ID" value="CAJ1930720.1"/>
    <property type="molecule type" value="Genomic_DNA"/>
</dbReference>
<gene>
    <name evidence="1" type="ORF">AYBTSS11_LOCUS4866</name>
</gene>
<organism evidence="1 2">
    <name type="scientific">Sphenostylis stenocarpa</name>
    <dbReference type="NCBI Taxonomy" id="92480"/>
    <lineage>
        <taxon>Eukaryota</taxon>
        <taxon>Viridiplantae</taxon>
        <taxon>Streptophyta</taxon>
        <taxon>Embryophyta</taxon>
        <taxon>Tracheophyta</taxon>
        <taxon>Spermatophyta</taxon>
        <taxon>Magnoliopsida</taxon>
        <taxon>eudicotyledons</taxon>
        <taxon>Gunneridae</taxon>
        <taxon>Pentapetalae</taxon>
        <taxon>rosids</taxon>
        <taxon>fabids</taxon>
        <taxon>Fabales</taxon>
        <taxon>Fabaceae</taxon>
        <taxon>Papilionoideae</taxon>
        <taxon>50 kb inversion clade</taxon>
        <taxon>NPAAA clade</taxon>
        <taxon>indigoferoid/millettioid clade</taxon>
        <taxon>Phaseoleae</taxon>
        <taxon>Sphenostylis</taxon>
    </lineage>
</organism>
<evidence type="ECO:0000313" key="2">
    <source>
        <dbReference type="Proteomes" id="UP001189624"/>
    </source>
</evidence>
<proteinExistence type="predicted"/>
<evidence type="ECO:0000313" key="1">
    <source>
        <dbReference type="EMBL" id="CAJ1930720.1"/>
    </source>
</evidence>
<dbReference type="AlphaFoldDB" id="A0AA86S7P2"/>
<dbReference type="Gramene" id="rna-AYBTSS11_LOCUS4866">
    <property type="protein sequence ID" value="CAJ1930720.1"/>
    <property type="gene ID" value="gene-AYBTSS11_LOCUS4866"/>
</dbReference>
<sequence>MATEATLVIEYENMIDGSCDNASGVIDAGCMAALDAEHYLQGVGVQEDKSD</sequence>
<reference evidence="1" key="1">
    <citation type="submission" date="2023-10" db="EMBL/GenBank/DDBJ databases">
        <authorList>
            <person name="Domelevo Entfellner J.-B."/>
        </authorList>
    </citation>
    <scope>NUCLEOTIDE SEQUENCE</scope>
</reference>
<dbReference type="Proteomes" id="UP001189624">
    <property type="component" value="Chromosome 2"/>
</dbReference>
<name>A0AA86S7P2_9FABA</name>